<protein>
    <recommendedName>
        <fullName evidence="1">Rhodanese domain-containing protein</fullName>
    </recommendedName>
</protein>
<dbReference type="CDD" id="cd00158">
    <property type="entry name" value="RHOD"/>
    <property type="match status" value="1"/>
</dbReference>
<dbReference type="SUPFAM" id="SSF52821">
    <property type="entry name" value="Rhodanese/Cell cycle control phosphatase"/>
    <property type="match status" value="1"/>
</dbReference>
<dbReference type="EMBL" id="UOFN01000046">
    <property type="protein sequence ID" value="VAW75162.1"/>
    <property type="molecule type" value="Genomic_DNA"/>
</dbReference>
<dbReference type="AlphaFoldDB" id="A0A3B0YIN3"/>
<dbReference type="GO" id="GO:0004792">
    <property type="term" value="F:thiosulfate-cyanide sulfurtransferase activity"/>
    <property type="evidence" value="ECO:0007669"/>
    <property type="project" value="TreeGrafter"/>
</dbReference>
<gene>
    <name evidence="2" type="ORF">MNBD_GAMMA15-1948</name>
</gene>
<dbReference type="Pfam" id="PF00581">
    <property type="entry name" value="Rhodanese"/>
    <property type="match status" value="1"/>
</dbReference>
<organism evidence="2">
    <name type="scientific">hydrothermal vent metagenome</name>
    <dbReference type="NCBI Taxonomy" id="652676"/>
    <lineage>
        <taxon>unclassified sequences</taxon>
        <taxon>metagenomes</taxon>
        <taxon>ecological metagenomes</taxon>
    </lineage>
</organism>
<evidence type="ECO:0000313" key="2">
    <source>
        <dbReference type="EMBL" id="VAW75162.1"/>
    </source>
</evidence>
<reference evidence="2" key="1">
    <citation type="submission" date="2018-06" db="EMBL/GenBank/DDBJ databases">
        <authorList>
            <person name="Zhirakovskaya E."/>
        </authorList>
    </citation>
    <scope>NUCLEOTIDE SEQUENCE</scope>
</reference>
<feature type="domain" description="Rhodanese" evidence="1">
    <location>
        <begin position="33"/>
        <end position="131"/>
    </location>
</feature>
<dbReference type="Gene3D" id="3.40.250.10">
    <property type="entry name" value="Rhodanese-like domain"/>
    <property type="match status" value="1"/>
</dbReference>
<dbReference type="PANTHER" id="PTHR44086">
    <property type="entry name" value="THIOSULFATE SULFURTRANSFERASE RDL2, MITOCHONDRIAL-RELATED"/>
    <property type="match status" value="1"/>
</dbReference>
<dbReference type="PROSITE" id="PS50206">
    <property type="entry name" value="RHODANESE_3"/>
    <property type="match status" value="1"/>
</dbReference>
<dbReference type="PANTHER" id="PTHR44086:SF13">
    <property type="entry name" value="THIOSULFATE SULFURTRANSFERASE PSPE"/>
    <property type="match status" value="1"/>
</dbReference>
<sequence length="136" mass="14948">MSNAPLSLMDFVKAAKAQIEEVSPEQLEDMQTNVGNLLILDVRESGEHEQGFIKGAMLVPRGILEAAADMNYPKRQPELVEARNRPVVVYCATGGRSAMAAATLKLMGFENVVSLAGGITRWQQESRSLIREARYV</sequence>
<dbReference type="SMART" id="SM00450">
    <property type="entry name" value="RHOD"/>
    <property type="match status" value="1"/>
</dbReference>
<accession>A0A3B0YIN3</accession>
<name>A0A3B0YIN3_9ZZZZ</name>
<dbReference type="InterPro" id="IPR036873">
    <property type="entry name" value="Rhodanese-like_dom_sf"/>
</dbReference>
<proteinExistence type="predicted"/>
<evidence type="ECO:0000259" key="1">
    <source>
        <dbReference type="PROSITE" id="PS50206"/>
    </source>
</evidence>
<dbReference type="InterPro" id="IPR001763">
    <property type="entry name" value="Rhodanese-like_dom"/>
</dbReference>